<feature type="domain" description="DDE Tnp4" evidence="3">
    <location>
        <begin position="117"/>
        <end position="252"/>
    </location>
</feature>
<dbReference type="InterPro" id="IPR029063">
    <property type="entry name" value="SAM-dependent_MTases_sf"/>
</dbReference>
<dbReference type="SUPFAM" id="SSF53335">
    <property type="entry name" value="S-adenosyl-L-methionine-dependent methyltransferases"/>
    <property type="match status" value="1"/>
</dbReference>
<comment type="cofactor">
    <cofactor evidence="1">
        <name>a divalent metal cation</name>
        <dbReference type="ChEBI" id="CHEBI:60240"/>
    </cofactor>
</comment>
<evidence type="ECO:0000313" key="5">
    <source>
        <dbReference type="EMBL" id="MBA8949940.1"/>
    </source>
</evidence>
<evidence type="ECO:0000313" key="6">
    <source>
        <dbReference type="Proteomes" id="UP000572680"/>
    </source>
</evidence>
<evidence type="ECO:0008006" key="7">
    <source>
        <dbReference type="Google" id="ProtNLM"/>
    </source>
</evidence>
<dbReference type="Proteomes" id="UP000572680">
    <property type="component" value="Unassembled WGS sequence"/>
</dbReference>
<feature type="domain" description="Transposase Helix-turn-helix" evidence="4">
    <location>
        <begin position="48"/>
        <end position="98"/>
    </location>
</feature>
<evidence type="ECO:0000259" key="3">
    <source>
        <dbReference type="Pfam" id="PF13359"/>
    </source>
</evidence>
<keyword evidence="2" id="KW-0479">Metal-binding</keyword>
<reference evidence="5 6" key="1">
    <citation type="submission" date="2020-08" db="EMBL/GenBank/DDBJ databases">
        <title>Genomic Encyclopedia of Type Strains, Phase IV (KMG-IV): sequencing the most valuable type-strain genomes for metagenomic binning, comparative biology and taxonomic classification.</title>
        <authorList>
            <person name="Goeker M."/>
        </authorList>
    </citation>
    <scope>NUCLEOTIDE SEQUENCE [LARGE SCALE GENOMIC DNA]</scope>
    <source>
        <strain evidence="5 6">DSM 44197</strain>
    </source>
</reference>
<dbReference type="GO" id="GO:0046872">
    <property type="term" value="F:metal ion binding"/>
    <property type="evidence" value="ECO:0007669"/>
    <property type="project" value="UniProtKB-KW"/>
</dbReference>
<dbReference type="EMBL" id="JACJIA010000002">
    <property type="protein sequence ID" value="MBA8949940.1"/>
    <property type="molecule type" value="Genomic_DNA"/>
</dbReference>
<sequence>MITTTSTPNQRLRMLLYRASLPLSRSTLTYVTGIVRRHRDGLSGKDRALTPGMQALMVLVYLCKGETFAELGAGFGVSTTTAWRYVNETVTLLAARSPKLAQALRKAAADGLPYLVLDGTLIPIDRVRADRPFSCGKHRKHGMNLQVIAAPDGTIVWVSGALPGATHELKAARIWGLLRALEAAGLLALADKGYHGAGEPLLTPYKGRNKPERLKDANRSHARLRGPGERANAQLKSWRILRKLRCCPHRAGFLAKAIHVLQAREAHTN</sequence>
<dbReference type="InterPro" id="IPR027805">
    <property type="entry name" value="Transposase_HTH_dom"/>
</dbReference>
<dbReference type="InterPro" id="IPR027806">
    <property type="entry name" value="HARBI1_dom"/>
</dbReference>
<dbReference type="Pfam" id="PF13613">
    <property type="entry name" value="HTH_Tnp_4"/>
    <property type="match status" value="1"/>
</dbReference>
<gene>
    <name evidence="5" type="ORF">HNR61_001553</name>
</gene>
<keyword evidence="6" id="KW-1185">Reference proteome</keyword>
<comment type="caution">
    <text evidence="5">The sequence shown here is derived from an EMBL/GenBank/DDBJ whole genome shotgun (WGS) entry which is preliminary data.</text>
</comment>
<evidence type="ECO:0000259" key="4">
    <source>
        <dbReference type="Pfam" id="PF13613"/>
    </source>
</evidence>
<dbReference type="Pfam" id="PF13359">
    <property type="entry name" value="DDE_Tnp_4"/>
    <property type="match status" value="1"/>
</dbReference>
<evidence type="ECO:0000256" key="1">
    <source>
        <dbReference type="ARBA" id="ARBA00001968"/>
    </source>
</evidence>
<name>A0A7W3LKQ4_ACTNM</name>
<protein>
    <recommendedName>
        <fullName evidence="7">Transposase</fullName>
    </recommendedName>
</protein>
<proteinExistence type="predicted"/>
<evidence type="ECO:0000256" key="2">
    <source>
        <dbReference type="ARBA" id="ARBA00022723"/>
    </source>
</evidence>
<dbReference type="AlphaFoldDB" id="A0A7W3LKQ4"/>
<accession>A0A7W3LKQ4</accession>
<organism evidence="5 6">
    <name type="scientific">Actinomadura namibiensis</name>
    <dbReference type="NCBI Taxonomy" id="182080"/>
    <lineage>
        <taxon>Bacteria</taxon>
        <taxon>Bacillati</taxon>
        <taxon>Actinomycetota</taxon>
        <taxon>Actinomycetes</taxon>
        <taxon>Streptosporangiales</taxon>
        <taxon>Thermomonosporaceae</taxon>
        <taxon>Actinomadura</taxon>
    </lineage>
</organism>